<accession>A0A2U2X8D9</accession>
<dbReference type="InterPro" id="IPR000595">
    <property type="entry name" value="cNMP-bd_dom"/>
</dbReference>
<dbReference type="SMART" id="SM00100">
    <property type="entry name" value="cNMP"/>
    <property type="match status" value="1"/>
</dbReference>
<organism evidence="2 3">
    <name type="scientific">Algibacter marinivivus</name>
    <dbReference type="NCBI Taxonomy" id="2100723"/>
    <lineage>
        <taxon>Bacteria</taxon>
        <taxon>Pseudomonadati</taxon>
        <taxon>Bacteroidota</taxon>
        <taxon>Flavobacteriia</taxon>
        <taxon>Flavobacteriales</taxon>
        <taxon>Flavobacteriaceae</taxon>
        <taxon>Algibacter</taxon>
    </lineage>
</organism>
<feature type="domain" description="Cyclic nucleotide-binding" evidence="1">
    <location>
        <begin position="15"/>
        <end position="117"/>
    </location>
</feature>
<proteinExistence type="predicted"/>
<dbReference type="Proteomes" id="UP000245375">
    <property type="component" value="Unassembled WGS sequence"/>
</dbReference>
<dbReference type="PROSITE" id="PS50042">
    <property type="entry name" value="CNMP_BINDING_3"/>
    <property type="match status" value="1"/>
</dbReference>
<evidence type="ECO:0000313" key="3">
    <source>
        <dbReference type="Proteomes" id="UP000245375"/>
    </source>
</evidence>
<dbReference type="CDD" id="cd00038">
    <property type="entry name" value="CAP_ED"/>
    <property type="match status" value="1"/>
</dbReference>
<keyword evidence="3" id="KW-1185">Reference proteome</keyword>
<dbReference type="AlphaFoldDB" id="A0A2U2X8D9"/>
<reference evidence="2" key="1">
    <citation type="submission" date="2018-05" db="EMBL/GenBank/DDBJ databases">
        <title>Algibacter marinivivus sp. nov., isolated from sample around a algae.</title>
        <authorList>
            <person name="Zhong X."/>
        </authorList>
    </citation>
    <scope>NUCLEOTIDE SEQUENCE [LARGE SCALE GENOMIC DNA]</scope>
    <source>
        <strain evidence="2">ZY111</strain>
    </source>
</reference>
<evidence type="ECO:0000313" key="2">
    <source>
        <dbReference type="EMBL" id="PWH84010.1"/>
    </source>
</evidence>
<dbReference type="EMBL" id="QFRI01000001">
    <property type="protein sequence ID" value="PWH84010.1"/>
    <property type="molecule type" value="Genomic_DNA"/>
</dbReference>
<dbReference type="InterPro" id="IPR014710">
    <property type="entry name" value="RmlC-like_jellyroll"/>
</dbReference>
<name>A0A2U2X8D9_9FLAO</name>
<dbReference type="RefSeq" id="WP_109352016.1">
    <property type="nucleotide sequence ID" value="NZ_QFRI01000001.1"/>
</dbReference>
<dbReference type="OrthoDB" id="1092431at2"/>
<evidence type="ECO:0000259" key="1">
    <source>
        <dbReference type="PROSITE" id="PS50042"/>
    </source>
</evidence>
<protein>
    <recommendedName>
        <fullName evidence="1">Cyclic nucleotide-binding domain-containing protein</fullName>
    </recommendedName>
</protein>
<gene>
    <name evidence="2" type="ORF">DIS18_05540</name>
</gene>
<comment type="caution">
    <text evidence="2">The sequence shown here is derived from an EMBL/GenBank/DDBJ whole genome shotgun (WGS) entry which is preliminary data.</text>
</comment>
<reference evidence="2" key="2">
    <citation type="submission" date="2018-05" db="EMBL/GenBank/DDBJ databases">
        <authorList>
            <person name="Lanie J.A."/>
            <person name="Ng W.-L."/>
            <person name="Kazmierczak K.M."/>
            <person name="Andrzejewski T.M."/>
            <person name="Davidsen T.M."/>
            <person name="Wayne K.J."/>
            <person name="Tettelin H."/>
            <person name="Glass J.I."/>
            <person name="Rusch D."/>
            <person name="Podicherti R."/>
            <person name="Tsui H.-C.T."/>
            <person name="Winkler M.E."/>
        </authorList>
    </citation>
    <scope>NUCLEOTIDE SEQUENCE [LARGE SCALE GENOMIC DNA]</scope>
    <source>
        <strain evidence="2">ZY111</strain>
    </source>
</reference>
<dbReference type="Gene3D" id="2.60.120.10">
    <property type="entry name" value="Jelly Rolls"/>
    <property type="match status" value="1"/>
</dbReference>
<dbReference type="SUPFAM" id="SSF51206">
    <property type="entry name" value="cAMP-binding domain-like"/>
    <property type="match status" value="1"/>
</dbReference>
<dbReference type="Pfam" id="PF00027">
    <property type="entry name" value="cNMP_binding"/>
    <property type="match status" value="1"/>
</dbReference>
<dbReference type="InterPro" id="IPR018490">
    <property type="entry name" value="cNMP-bd_dom_sf"/>
</dbReference>
<sequence length="195" mass="22801">MKGVDFSKITSFFSKIVDLNDEEKKHLVNKLEVFHFKKKDVIVKEGATSKYVYFVNNGTLRSYYLKDGEEFTTQFYFENSYCSSYSSFLTQNKGRINIECLSDVELLALSFENVQNMYKNSKAFNTFGRRISEFLYIDFFERSSSFLLDDAKTRYLNLVKGRPEVLKSIPNYMIASYIGITPESLSRLKKQLLKE</sequence>